<organism evidence="1 2">
    <name type="scientific">Lacipirellula parvula</name>
    <dbReference type="NCBI Taxonomy" id="2650471"/>
    <lineage>
        <taxon>Bacteria</taxon>
        <taxon>Pseudomonadati</taxon>
        <taxon>Planctomycetota</taxon>
        <taxon>Planctomycetia</taxon>
        <taxon>Pirellulales</taxon>
        <taxon>Lacipirellulaceae</taxon>
        <taxon>Lacipirellula</taxon>
    </lineage>
</organism>
<name>A0A5K7X666_9BACT</name>
<dbReference type="KEGG" id="lpav:PLANPX_0949"/>
<sequence>MKGPPKSRLPVMFRILGERRFLCKATPRHATGCSRNSYPHSTAAVDEGAESDAALHFAATA</sequence>
<reference evidence="2" key="1">
    <citation type="submission" date="2019-10" db="EMBL/GenBank/DDBJ databases">
        <title>Lacipirellula parvula gen. nov., sp. nov., representing a lineage of planctomycetes widespread in freshwater anoxic habitats, and description of the family Lacipirellulaceae.</title>
        <authorList>
            <person name="Dedysh S.N."/>
            <person name="Kulichevskaya I.S."/>
            <person name="Beletsky A.V."/>
            <person name="Rakitin A.L."/>
            <person name="Mardanov A.V."/>
            <person name="Ivanova A.A."/>
            <person name="Saltykova V.X."/>
            <person name="Rijpstra W.I.C."/>
            <person name="Sinninghe Damste J.S."/>
            <person name="Ravin N.V."/>
        </authorList>
    </citation>
    <scope>NUCLEOTIDE SEQUENCE [LARGE SCALE GENOMIC DNA]</scope>
    <source>
        <strain evidence="2">PX69</strain>
    </source>
</reference>
<evidence type="ECO:0000313" key="2">
    <source>
        <dbReference type="Proteomes" id="UP000326837"/>
    </source>
</evidence>
<dbReference type="EMBL" id="AP021861">
    <property type="protein sequence ID" value="BBO31337.1"/>
    <property type="molecule type" value="Genomic_DNA"/>
</dbReference>
<evidence type="ECO:0000313" key="1">
    <source>
        <dbReference type="EMBL" id="BBO31337.1"/>
    </source>
</evidence>
<protein>
    <submittedName>
        <fullName evidence="1">Uncharacterized protein</fullName>
    </submittedName>
</protein>
<dbReference type="Proteomes" id="UP000326837">
    <property type="component" value="Chromosome"/>
</dbReference>
<proteinExistence type="predicted"/>
<gene>
    <name evidence="1" type="ORF">PLANPX_0949</name>
</gene>
<accession>A0A5K7X666</accession>
<keyword evidence="2" id="KW-1185">Reference proteome</keyword>
<dbReference type="AlphaFoldDB" id="A0A5K7X666"/>